<keyword evidence="2" id="KW-0964">Secreted</keyword>
<sequence length="2355" mass="265907">MKTTDQKKPSPQKISAIELKPPGGGGTVKGLGNSFKADAFSGTGSYDIPIPVTPARGFEPELQLSYNSGAGNGAYGLGFSLSLSKISVNTSRHIPRYDGTDEYLLDGVSLSVSTITALRTEVVNNITYTITTYLTNPNINYSLIERWEDPSTKITFWKTISTSNVTSIYGNSDLSRIANPDDNTQIFEWLIDNSYDAKGNKIVYTYLEENNENVPSGIFEINRNYKAGRYIDTITYGNYWTNNIEYFAFTVVFNYGQETNNQWACRPDPFSYYNAGFEIRLFRLCEKIQMVHHFPDELGDPLVVKELCLEYENIQSYTPVQFQAPSLLKSITLNGYQKDISDPQTVPPLEFGFSSFQPPVAPTFKELEMDLSTIPGYLNTSAFLPVDLNRDGLPGFLYSNANSSFYMEPLGDGKYQAPKVNDPFPINKNIQNNEAVLTDINGDGYLDLLVHTSNEMGYFPRNSQGGWNNYTPFISYPNNYSSKYMELVDLDGNGKTDMLLAELDSLQVFSSLGTEGYTGPSLISNDNDFPLPKQGYKQELVTFANMFGDGLSHRVRISNGSVECWPCLGYGRFGKKVMMGNAPSFGDNFDTSRLFLADADGSGTTDFIYVYPDKVELFLNQSGNTFSDPVTIHLPELFDTLDQISFADILGNGTTCLVFTKISVTPRQYYYNFSGEIVLPDGSCQASLKPYLLNVINNNIGVTQIINYCSSVKFYLEDKKNGKPWTTRLAFPVQVVEKITAYETFSQSKFTNLYSYHNGYYDAYNRQFKGFGLIESWDTESYEEFQDSYQNPDYPVASLNEELYVPPVYTKTWYMNGCNGNDYTLLMQDFSGQFFNGDTHAYPFPLNELPDLSSENEQTINGEYLALAGKLIRKEIYGDDNTETSENPYQVEQICYEVTLLQAATPHNPAVFRTDIREKITYNYERNTDDPRVSQEFVFETDPASGLPQLSCTMYLPRRGQVQQNFSEQYTLKGVITSTSYFDSAENEDYRLRGIPYANMQYELLNANFTGNYYTYDTAETVVTAAMKQIITYMATPSTGTCARQFSGLYSYFWNLDQEQVLPLGQVSPRALLHHIATSEFTNDNITTMFGDRLAADTISDLGGYIYNKDTGYWENHGLVQNYNKTPESFYLSSGTQSSALKLGSMSTAVYDNYNLRPVITTTFLSIDPLITNVINATMDYQSMQIKQLVDFNGNVTQCLFDALGEVIVTSTFGHQGNNLTGGMLLFDYKNLKAEYVVRTTAPGGGAITFNAVLKDQSYFLQGASSYFFYNLAGTQNSDQPVSAINLTRENYYHQNNITVTDTPNQAIITYNDGLLRQIETRTKATDVPLTADKWLSSGRKVYNNKGKECESYIPFFATIPDYQTQDEITSLYKVPPPTLTHYDPLERIIRVDTPKGFFTKTEFNAWEQSAFDEDDTVKSSIYYQNFMSSYPVNPTQQEQDEKDALDKAAVFDNTPTLTILDNMGFTIRTINTLVTGQQPPTVIQVDISGRKILEIDPRLYTSNINKGTTYYNFSYQYTMSGKDGMVVDSIDAGKQLHFKNIFDLQTWSLSPRSYCQVIFYDWMQRKLQLKIKLITTSGPISNFDNFSLVEIFTYGEYANATAQAGNNLRGQLYQQNDLSGILMQTSYSVSGNLLASSRKMTVDYKTPVNWNKTVPLQDHSYDFAYTFNAVGKQLTQTTPDGSVVSYTYNYQALPTAITLKNSQQVETQAVKSISYNASNQRTNVAFGNDTSTSYGYEDTTQRMLQLTTQRTNLDPKTVQDINYTYDPVGNSTRIRDQSIDTIFNNNQQIEPLLDYTYDALYQLIQATGRQHQGITATTYRNNIADGSFMQSKYSQLSVNDGNAIEQYKELYTYDDSGNMIKKQHIATSASWTQDTAVMDNSNRLADVTYDASGNPLFLQINDQAQLVFNCCDNLLNVPLITRPDEDNDADYYLYGADEQRTRKVSERYATASSVRYDDNIYINNYVYNEKGTQLNDGTRTSTDKRQTVRIMDDKDCILVYHYWTQGGPLSGDNSQYRYQLGNNLGSVAGELDQQGQVISYEEYYPYGGTAIIAGSNQVDVSLKIYRYSGKECDNTTGLYYYGQRYYVSWLGRWLNTDPAGTVDGLNLYAFVKGNPVTHVDEDGLMLKAWKYSSKVKVKPKGKYFSTSSHGGTSWEVSLNVRDLAHTTHSVTASKAVVIHKEERAIVKIPSLVYCRGFGLSLFGENNLLKGTMVVHFEGSYIPLQKTIQSMLLKHQIQRLKLLRLDHGHDLLTPSVHSESGGTNMDILTENLLNRLQPKLGDEFQWAREMSLKESAAFKKQFDNRPMAKKLIDRISHPIEPLDAFYKISPGGIINTALLPQHVVEYLIKKHTDHH</sequence>
<comment type="subcellular location">
    <subcellularLocation>
        <location evidence="1">Secreted</location>
    </subcellularLocation>
</comment>
<protein>
    <recommendedName>
        <fullName evidence="10">RHS repeat-associated core domain-containing protein</fullName>
    </recommendedName>
</protein>
<dbReference type="Pfam" id="PF12256">
    <property type="entry name" value="TcdB_toxin_midN"/>
    <property type="match status" value="1"/>
</dbReference>
<dbReference type="GO" id="GO:0005576">
    <property type="term" value="C:extracellular region"/>
    <property type="evidence" value="ECO:0007669"/>
    <property type="project" value="UniProtKB-SubCell"/>
</dbReference>
<dbReference type="InterPro" id="IPR050708">
    <property type="entry name" value="T6SS_VgrG/RHS"/>
</dbReference>
<dbReference type="InterPro" id="IPR003284">
    <property type="entry name" value="Sal_SpvB"/>
</dbReference>
<feature type="region of interest" description="Disordered" evidence="5">
    <location>
        <begin position="1"/>
        <end position="25"/>
    </location>
</feature>
<proteinExistence type="predicted"/>
<dbReference type="OrthoDB" id="9765204at2"/>
<dbReference type="PANTHER" id="PTHR32305">
    <property type="match status" value="1"/>
</dbReference>
<dbReference type="Pfam" id="PF03534">
    <property type="entry name" value="SpvB"/>
    <property type="match status" value="1"/>
</dbReference>
<evidence type="ECO:0000256" key="4">
    <source>
        <dbReference type="ARBA" id="ARBA00023026"/>
    </source>
</evidence>
<organism evidence="8 9">
    <name type="scientific">Chitinophaga silvatica</name>
    <dbReference type="NCBI Taxonomy" id="2282649"/>
    <lineage>
        <taxon>Bacteria</taxon>
        <taxon>Pseudomonadati</taxon>
        <taxon>Bacteroidota</taxon>
        <taxon>Chitinophagia</taxon>
        <taxon>Chitinophagales</taxon>
        <taxon>Chitinophagaceae</taxon>
        <taxon>Chitinophaga</taxon>
    </lineage>
</organism>
<evidence type="ECO:0000256" key="1">
    <source>
        <dbReference type="ARBA" id="ARBA00004613"/>
    </source>
</evidence>
<dbReference type="InterPro" id="IPR013517">
    <property type="entry name" value="FG-GAP"/>
</dbReference>
<dbReference type="GO" id="GO:0005737">
    <property type="term" value="C:cytoplasm"/>
    <property type="evidence" value="ECO:0007669"/>
    <property type="project" value="InterPro"/>
</dbReference>
<feature type="domain" description="Insecticide toxin TcdB middle/N-terminal" evidence="7">
    <location>
        <begin position="643"/>
        <end position="794"/>
    </location>
</feature>
<evidence type="ECO:0000259" key="7">
    <source>
        <dbReference type="Pfam" id="PF12256"/>
    </source>
</evidence>
<feature type="domain" description="Insecticide toxin TcdB middle/C-terminal" evidence="6">
    <location>
        <begin position="866"/>
        <end position="969"/>
    </location>
</feature>
<evidence type="ECO:0000313" key="8">
    <source>
        <dbReference type="EMBL" id="RFS26712.1"/>
    </source>
</evidence>
<dbReference type="InterPro" id="IPR022045">
    <property type="entry name" value="TcdB_toxin_mid/N"/>
</dbReference>
<name>A0A3E1YH64_9BACT</name>
<evidence type="ECO:0008006" key="10">
    <source>
        <dbReference type="Google" id="ProtNLM"/>
    </source>
</evidence>
<dbReference type="RefSeq" id="WP_116973903.1">
    <property type="nucleotide sequence ID" value="NZ_QPMM01000001.1"/>
</dbReference>
<dbReference type="InterPro" id="IPR028994">
    <property type="entry name" value="Integrin_alpha_N"/>
</dbReference>
<accession>A0A3E1YH64</accession>
<dbReference type="Proteomes" id="UP000260644">
    <property type="component" value="Unassembled WGS sequence"/>
</dbReference>
<dbReference type="EMBL" id="QPMM01000001">
    <property type="protein sequence ID" value="RFS26712.1"/>
    <property type="molecule type" value="Genomic_DNA"/>
</dbReference>
<gene>
    <name evidence="8" type="ORF">DVR12_02685</name>
</gene>
<dbReference type="InterPro" id="IPR022385">
    <property type="entry name" value="Rhs_assc_core"/>
</dbReference>
<evidence type="ECO:0000256" key="3">
    <source>
        <dbReference type="ARBA" id="ARBA00022729"/>
    </source>
</evidence>
<evidence type="ECO:0000259" key="6">
    <source>
        <dbReference type="Pfam" id="PF12255"/>
    </source>
</evidence>
<evidence type="ECO:0000313" key="9">
    <source>
        <dbReference type="Proteomes" id="UP000260644"/>
    </source>
</evidence>
<dbReference type="PANTHER" id="PTHR32305:SF15">
    <property type="entry name" value="PROTEIN RHSA-RELATED"/>
    <property type="match status" value="1"/>
</dbReference>
<evidence type="ECO:0000256" key="5">
    <source>
        <dbReference type="SAM" id="MobiDB-lite"/>
    </source>
</evidence>
<keyword evidence="9" id="KW-1185">Reference proteome</keyword>
<dbReference type="InterPro" id="IPR022044">
    <property type="entry name" value="TcdB_toxin_mid/C"/>
</dbReference>
<dbReference type="Pfam" id="PF12255">
    <property type="entry name" value="TcdB_toxin_midC"/>
    <property type="match status" value="1"/>
</dbReference>
<dbReference type="NCBIfam" id="TIGR03696">
    <property type="entry name" value="Rhs_assc_core"/>
    <property type="match status" value="1"/>
</dbReference>
<dbReference type="SUPFAM" id="SSF69318">
    <property type="entry name" value="Integrin alpha N-terminal domain"/>
    <property type="match status" value="1"/>
</dbReference>
<dbReference type="Pfam" id="PF13517">
    <property type="entry name" value="FG-GAP_3"/>
    <property type="match status" value="1"/>
</dbReference>
<dbReference type="Gene3D" id="2.180.10.10">
    <property type="entry name" value="RHS repeat-associated core"/>
    <property type="match status" value="1"/>
</dbReference>
<keyword evidence="4" id="KW-0843">Virulence</keyword>
<evidence type="ECO:0000256" key="2">
    <source>
        <dbReference type="ARBA" id="ARBA00022525"/>
    </source>
</evidence>
<keyword evidence="3" id="KW-0732">Signal</keyword>
<reference evidence="8 9" key="1">
    <citation type="submission" date="2018-07" db="EMBL/GenBank/DDBJ databases">
        <title>Chitinophaga K2CV101002-2 sp. nov., isolated from a monsoon evergreen broad-leaved forest soil.</title>
        <authorList>
            <person name="Lv Y."/>
        </authorList>
    </citation>
    <scope>NUCLEOTIDE SEQUENCE [LARGE SCALE GENOMIC DNA]</scope>
    <source>
        <strain evidence="8 9">GDMCC 1.1288</strain>
    </source>
</reference>
<comment type="caution">
    <text evidence="8">The sequence shown here is derived from an EMBL/GenBank/DDBJ whole genome shotgun (WGS) entry which is preliminary data.</text>
</comment>